<gene>
    <name evidence="1" type="ORF">NCTC13067_00054</name>
</gene>
<dbReference type="Proteomes" id="UP000255469">
    <property type="component" value="Unassembled WGS sequence"/>
</dbReference>
<proteinExistence type="predicted"/>
<evidence type="ECO:0000313" key="2">
    <source>
        <dbReference type="Proteomes" id="UP000255469"/>
    </source>
</evidence>
<organism evidence="1 2">
    <name type="scientific">Prevotella denticola</name>
    <dbReference type="NCBI Taxonomy" id="28129"/>
    <lineage>
        <taxon>Bacteria</taxon>
        <taxon>Pseudomonadati</taxon>
        <taxon>Bacteroidota</taxon>
        <taxon>Bacteroidia</taxon>
        <taxon>Bacteroidales</taxon>
        <taxon>Prevotellaceae</taxon>
        <taxon>Prevotella</taxon>
    </lineage>
</organism>
<sequence length="32" mass="3837">MRNVKTDSKLIWKLIRDVKTMVIAKLTVFFLK</sequence>
<name>A0A379E1H3_9BACT</name>
<accession>A0A379E1H3</accession>
<dbReference type="AlphaFoldDB" id="A0A379E1H3"/>
<evidence type="ECO:0000313" key="1">
    <source>
        <dbReference type="EMBL" id="SUB86419.1"/>
    </source>
</evidence>
<reference evidence="1 2" key="1">
    <citation type="submission" date="2018-06" db="EMBL/GenBank/DDBJ databases">
        <authorList>
            <consortium name="Pathogen Informatics"/>
            <person name="Doyle S."/>
        </authorList>
    </citation>
    <scope>NUCLEOTIDE SEQUENCE [LARGE SCALE GENOMIC DNA]</scope>
    <source>
        <strain evidence="1 2">NCTC13067</strain>
    </source>
</reference>
<dbReference type="EMBL" id="UGTM01000001">
    <property type="protein sequence ID" value="SUB86419.1"/>
    <property type="molecule type" value="Genomic_DNA"/>
</dbReference>
<protein>
    <submittedName>
        <fullName evidence="1">Uncharacterized protein</fullName>
    </submittedName>
</protein>